<evidence type="ECO:0000256" key="3">
    <source>
        <dbReference type="ARBA" id="ARBA00022728"/>
    </source>
</evidence>
<dbReference type="SUPFAM" id="SSF109905">
    <property type="entry name" value="Surp module (SWAP domain)"/>
    <property type="match status" value="2"/>
</dbReference>
<dbReference type="InterPro" id="IPR000061">
    <property type="entry name" value="Surp"/>
</dbReference>
<dbReference type="Proteomes" id="UP000094455">
    <property type="component" value="Unassembled WGS sequence"/>
</dbReference>
<keyword evidence="3" id="KW-0747">Spliceosome</keyword>
<dbReference type="Pfam" id="PF12230">
    <property type="entry name" value="PRP21_like_P"/>
    <property type="match status" value="1"/>
</dbReference>
<organism evidence="9 10">
    <name type="scientific">Pichia membranifaciens NRRL Y-2026</name>
    <dbReference type="NCBI Taxonomy" id="763406"/>
    <lineage>
        <taxon>Eukaryota</taxon>
        <taxon>Fungi</taxon>
        <taxon>Dikarya</taxon>
        <taxon>Ascomycota</taxon>
        <taxon>Saccharomycotina</taxon>
        <taxon>Pichiomycetes</taxon>
        <taxon>Pichiales</taxon>
        <taxon>Pichiaceae</taxon>
        <taxon>Pichia</taxon>
    </lineage>
</organism>
<dbReference type="Pfam" id="PF01805">
    <property type="entry name" value="Surp"/>
    <property type="match status" value="2"/>
</dbReference>
<evidence type="ECO:0000259" key="8">
    <source>
        <dbReference type="PROSITE" id="PS50128"/>
    </source>
</evidence>
<keyword evidence="5" id="KW-0508">mRNA splicing</keyword>
<evidence type="ECO:0000256" key="2">
    <source>
        <dbReference type="ARBA" id="ARBA00022664"/>
    </source>
</evidence>
<gene>
    <name evidence="9" type="ORF">PICMEDRAFT_15100</name>
</gene>
<evidence type="ECO:0000256" key="5">
    <source>
        <dbReference type="ARBA" id="ARBA00023187"/>
    </source>
</evidence>
<dbReference type="AlphaFoldDB" id="A0A1E3NLU4"/>
<dbReference type="InterPro" id="IPR035967">
    <property type="entry name" value="SWAP/Surp_sf"/>
</dbReference>
<dbReference type="GO" id="GO:0005686">
    <property type="term" value="C:U2 snRNP"/>
    <property type="evidence" value="ECO:0007669"/>
    <property type="project" value="TreeGrafter"/>
</dbReference>
<evidence type="ECO:0000313" key="10">
    <source>
        <dbReference type="Proteomes" id="UP000094455"/>
    </source>
</evidence>
<dbReference type="STRING" id="763406.A0A1E3NLU4"/>
<evidence type="ECO:0000313" key="9">
    <source>
        <dbReference type="EMBL" id="ODQ47105.1"/>
    </source>
</evidence>
<name>A0A1E3NLU4_9ASCO</name>
<dbReference type="GeneID" id="30177356"/>
<dbReference type="PROSITE" id="PS50128">
    <property type="entry name" value="SURP"/>
    <property type="match status" value="2"/>
</dbReference>
<feature type="compositionally biased region" description="Acidic residues" evidence="7">
    <location>
        <begin position="304"/>
        <end position="315"/>
    </location>
</feature>
<protein>
    <recommendedName>
        <fullName evidence="8">SURP motif domain-containing protein</fullName>
    </recommendedName>
</protein>
<dbReference type="RefSeq" id="XP_019018218.1">
    <property type="nucleotide sequence ID" value="XM_019160669.1"/>
</dbReference>
<feature type="domain" description="SURP motif" evidence="8">
    <location>
        <begin position="131"/>
        <end position="177"/>
    </location>
</feature>
<dbReference type="Gene3D" id="1.10.10.790">
    <property type="entry name" value="Surp module"/>
    <property type="match status" value="2"/>
</dbReference>
<sequence length="460" mass="53614">MSAIPSDITIPPPEIRTLIGKTAIYVDKNGKAFENKIKTKESKNPKFIFLNEKDPYHAFYQYNLTVIKSTGKPPVINQGNEHIIQKEIATGTANENKKEDLSEPESYRFLEFKDHKLIYPEEKISSLDLNVIKLVAQFAVVNGSKIMNDFKENALNNSRLSSQFQFLNERHSMNKIFQKYVDIYNVIWTQKRELLDQYGKDTNIDDILSNCFSRAEYLERESTNVQEYEERKLLERMTYGSIDWQDFDIVETIEFTDLDEVAELNVPLVKSDLEYRSLIQKGNSNIFAQIEESTRMRDQLEDYEDEKVDEGDEDDAKAQDEGSVPQYEDEKESEEEEEPAVEKSEPSEEAKPTKRVPKGIKVRSAGESRLLKRRFQSQSEENMIDPVTKEKLLRCPLTDELIPESKFQGHISKLLRDPKYEEEKARYESKFKYGSNLSTEQVYENIQRLVEDKSKRPKRG</sequence>
<dbReference type="InterPro" id="IPR045146">
    <property type="entry name" value="SF3A1"/>
</dbReference>
<feature type="compositionally biased region" description="Basic and acidic residues" evidence="7">
    <location>
        <begin position="340"/>
        <end position="352"/>
    </location>
</feature>
<proteinExistence type="predicted"/>
<accession>A0A1E3NLU4</accession>
<dbReference type="GO" id="GO:0003723">
    <property type="term" value="F:RNA binding"/>
    <property type="evidence" value="ECO:0007669"/>
    <property type="project" value="InterPro"/>
</dbReference>
<feature type="domain" description="SURP motif" evidence="8">
    <location>
        <begin position="18"/>
        <end position="60"/>
    </location>
</feature>
<dbReference type="PANTHER" id="PTHR15316:SF1">
    <property type="entry name" value="SPLICING FACTOR 3A SUBUNIT 1"/>
    <property type="match status" value="1"/>
</dbReference>
<dbReference type="EMBL" id="KV454002">
    <property type="protein sequence ID" value="ODQ47105.1"/>
    <property type="molecule type" value="Genomic_DNA"/>
</dbReference>
<dbReference type="GO" id="GO:0045292">
    <property type="term" value="P:mRNA cis splicing, via spliceosome"/>
    <property type="evidence" value="ECO:0007669"/>
    <property type="project" value="InterPro"/>
</dbReference>
<dbReference type="SMART" id="SM00648">
    <property type="entry name" value="SWAP"/>
    <property type="match status" value="2"/>
</dbReference>
<evidence type="ECO:0000256" key="4">
    <source>
        <dbReference type="ARBA" id="ARBA00022737"/>
    </source>
</evidence>
<keyword evidence="4" id="KW-0677">Repeat</keyword>
<keyword evidence="10" id="KW-1185">Reference proteome</keyword>
<keyword evidence="6" id="KW-0539">Nucleus</keyword>
<dbReference type="GO" id="GO:0071013">
    <property type="term" value="C:catalytic step 2 spliceosome"/>
    <property type="evidence" value="ECO:0007669"/>
    <property type="project" value="TreeGrafter"/>
</dbReference>
<feature type="compositionally biased region" description="Acidic residues" evidence="7">
    <location>
        <begin position="327"/>
        <end position="339"/>
    </location>
</feature>
<evidence type="ECO:0000256" key="6">
    <source>
        <dbReference type="ARBA" id="ARBA00023242"/>
    </source>
</evidence>
<dbReference type="GO" id="GO:0000381">
    <property type="term" value="P:regulation of alternative mRNA splicing, via spliceosome"/>
    <property type="evidence" value="ECO:0007669"/>
    <property type="project" value="TreeGrafter"/>
</dbReference>
<evidence type="ECO:0000256" key="7">
    <source>
        <dbReference type="SAM" id="MobiDB-lite"/>
    </source>
</evidence>
<dbReference type="InterPro" id="IPR022030">
    <property type="entry name" value="SF3A1_dom"/>
</dbReference>
<comment type="subcellular location">
    <subcellularLocation>
        <location evidence="1">Nucleus</location>
    </subcellularLocation>
</comment>
<evidence type="ECO:0000256" key="1">
    <source>
        <dbReference type="ARBA" id="ARBA00004123"/>
    </source>
</evidence>
<dbReference type="PANTHER" id="PTHR15316">
    <property type="entry name" value="SPLICEOSOME ASSOCIATED PROTEIN 114/SWAP SPLICING FACTOR-RELATED"/>
    <property type="match status" value="1"/>
</dbReference>
<dbReference type="GO" id="GO:0071004">
    <property type="term" value="C:U2-type prespliceosome"/>
    <property type="evidence" value="ECO:0007669"/>
    <property type="project" value="TreeGrafter"/>
</dbReference>
<keyword evidence="2" id="KW-0507">mRNA processing</keyword>
<reference evidence="9 10" key="1">
    <citation type="journal article" date="2016" name="Proc. Natl. Acad. Sci. U.S.A.">
        <title>Comparative genomics of biotechnologically important yeasts.</title>
        <authorList>
            <person name="Riley R."/>
            <person name="Haridas S."/>
            <person name="Wolfe K.H."/>
            <person name="Lopes M.R."/>
            <person name="Hittinger C.T."/>
            <person name="Goeker M."/>
            <person name="Salamov A.A."/>
            <person name="Wisecaver J.H."/>
            <person name="Long T.M."/>
            <person name="Calvey C.H."/>
            <person name="Aerts A.L."/>
            <person name="Barry K.W."/>
            <person name="Choi C."/>
            <person name="Clum A."/>
            <person name="Coughlan A.Y."/>
            <person name="Deshpande S."/>
            <person name="Douglass A.P."/>
            <person name="Hanson S.J."/>
            <person name="Klenk H.-P."/>
            <person name="LaButti K.M."/>
            <person name="Lapidus A."/>
            <person name="Lindquist E.A."/>
            <person name="Lipzen A.M."/>
            <person name="Meier-Kolthoff J.P."/>
            <person name="Ohm R.A."/>
            <person name="Otillar R.P."/>
            <person name="Pangilinan J.L."/>
            <person name="Peng Y."/>
            <person name="Rokas A."/>
            <person name="Rosa C.A."/>
            <person name="Scheuner C."/>
            <person name="Sibirny A.A."/>
            <person name="Slot J.C."/>
            <person name="Stielow J.B."/>
            <person name="Sun H."/>
            <person name="Kurtzman C.P."/>
            <person name="Blackwell M."/>
            <person name="Grigoriev I.V."/>
            <person name="Jeffries T.W."/>
        </authorList>
    </citation>
    <scope>NUCLEOTIDE SEQUENCE [LARGE SCALE GENOMIC DNA]</scope>
    <source>
        <strain evidence="9 10">NRRL Y-2026</strain>
    </source>
</reference>
<dbReference type="OrthoDB" id="447637at2759"/>
<dbReference type="FunFam" id="1.10.10.790:FF:000002">
    <property type="entry name" value="Splicing factor 3A subunit 1"/>
    <property type="match status" value="1"/>
</dbReference>
<feature type="region of interest" description="Disordered" evidence="7">
    <location>
        <begin position="304"/>
        <end position="383"/>
    </location>
</feature>